<dbReference type="Pfam" id="PF13450">
    <property type="entry name" value="NAD_binding_8"/>
    <property type="match status" value="1"/>
</dbReference>
<evidence type="ECO:0000259" key="2">
    <source>
        <dbReference type="Pfam" id="PF01593"/>
    </source>
</evidence>
<dbReference type="GO" id="GO:0016491">
    <property type="term" value="F:oxidoreductase activity"/>
    <property type="evidence" value="ECO:0007669"/>
    <property type="project" value="InterPro"/>
</dbReference>
<protein>
    <recommendedName>
        <fullName evidence="2">Amine oxidase domain-containing protein</fullName>
    </recommendedName>
</protein>
<dbReference type="InterPro" id="IPR036188">
    <property type="entry name" value="FAD/NAD-bd_sf"/>
</dbReference>
<dbReference type="AlphaFoldDB" id="A0A086SYY7"/>
<feature type="region of interest" description="Disordered" evidence="1">
    <location>
        <begin position="107"/>
        <end position="126"/>
    </location>
</feature>
<name>A0A086SYY7_HAPC1</name>
<dbReference type="Proteomes" id="UP000029964">
    <property type="component" value="Unassembled WGS sequence"/>
</dbReference>
<dbReference type="HOGENOM" id="CLU_028123_3_1_1"/>
<evidence type="ECO:0000313" key="4">
    <source>
        <dbReference type="Proteomes" id="UP000029964"/>
    </source>
</evidence>
<dbReference type="Gene3D" id="3.90.660.10">
    <property type="match status" value="1"/>
</dbReference>
<gene>
    <name evidence="3" type="ORF">ACRE_069240</name>
</gene>
<dbReference type="OrthoDB" id="5977668at2759"/>
<dbReference type="Pfam" id="PF01593">
    <property type="entry name" value="Amino_oxidase"/>
    <property type="match status" value="1"/>
</dbReference>
<dbReference type="InterPro" id="IPR050464">
    <property type="entry name" value="Zeta_carotene_desat/Oxidored"/>
</dbReference>
<evidence type="ECO:0000256" key="1">
    <source>
        <dbReference type="SAM" id="MobiDB-lite"/>
    </source>
</evidence>
<dbReference type="PANTHER" id="PTHR42923:SF42">
    <property type="entry name" value="AMINE OXIDASE DOMAIN-CONTAINING PROTEIN"/>
    <property type="match status" value="1"/>
</dbReference>
<organism evidence="3 4">
    <name type="scientific">Hapsidospora chrysogenum (strain ATCC 11550 / CBS 779.69 / DSM 880 / IAM 14645 / JCM 23072 / IMI 49137)</name>
    <name type="common">Acremonium chrysogenum</name>
    <dbReference type="NCBI Taxonomy" id="857340"/>
    <lineage>
        <taxon>Eukaryota</taxon>
        <taxon>Fungi</taxon>
        <taxon>Dikarya</taxon>
        <taxon>Ascomycota</taxon>
        <taxon>Pezizomycotina</taxon>
        <taxon>Sordariomycetes</taxon>
        <taxon>Hypocreomycetidae</taxon>
        <taxon>Hypocreales</taxon>
        <taxon>Bionectriaceae</taxon>
        <taxon>Hapsidospora</taxon>
    </lineage>
</organism>
<dbReference type="STRING" id="857340.A0A086SYY7"/>
<sequence length="543" mass="59088">MADSPPSRVAVIGTGLAGLTTAYLLQNDDQKRYQVTLFEQAQNLSFDAASVAVKNSKTGDIERVDLPMRASAGGYYANLMQMYNHLGVPLHPIRFLFVFAEALSRSQRSPPSTATGAKVNPPLNKPDAEVDTTGGALRRYFIHASNLHQTPPPWPGNRGVIPHIIEVMYLIVCHFWFSLACFAIQPISTSTNGSEGDGGETFGEYLERIWLPRRYASQYLLPLMSSVSTCTHDEMLNFPASDVVNYKKLSHGQHHYAVCGGVSQVQSKVGQGMDDVRLGARVLEVTTPNTDGGTAVSIRWQSTQDTSGKVSEESFDRVVLAVSPDVAAKIFEPLRSIADKIPTVQVESSVLAPVAAKGTYSVMNEHDQLASGCMHHGKNGAEAQTITFKTKFSSKGSRTEALHAMPSGVVVSTCPLDSPGHPKNMLQHAQFTRTLRTPRSRAAVEKIMGRAAGVDDEVQDEDEWVNGDDNVWLAGAWCWDGMVLLEGCVVSAMQVDAMESFVHGWMGRRLAFVSGTPRRRRRDPCGRGITVPPEEAIGMAPSS</sequence>
<dbReference type="InterPro" id="IPR002937">
    <property type="entry name" value="Amino_oxidase"/>
</dbReference>
<dbReference type="PANTHER" id="PTHR42923">
    <property type="entry name" value="PROTOPORPHYRINOGEN OXIDASE"/>
    <property type="match status" value="1"/>
</dbReference>
<proteinExistence type="predicted"/>
<reference evidence="4" key="1">
    <citation type="journal article" date="2014" name="Genome Announc.">
        <title>Genome sequence and annotation of Acremonium chrysogenum, producer of the beta-lactam antibiotic cephalosporin C.</title>
        <authorList>
            <person name="Terfehr D."/>
            <person name="Dahlmann T.A."/>
            <person name="Specht T."/>
            <person name="Zadra I."/>
            <person name="Kuernsteiner H."/>
            <person name="Kueck U."/>
        </authorList>
    </citation>
    <scope>NUCLEOTIDE SEQUENCE [LARGE SCALE GENOMIC DNA]</scope>
    <source>
        <strain evidence="4">ATCC 11550 / CBS 779.69 / DSM 880 / IAM 14645 / JCM 23072 / IMI 49137</strain>
    </source>
</reference>
<keyword evidence="4" id="KW-1185">Reference proteome</keyword>
<accession>A0A086SYY7</accession>
<dbReference type="EMBL" id="JPKY01000097">
    <property type="protein sequence ID" value="KFH42319.1"/>
    <property type="molecule type" value="Genomic_DNA"/>
</dbReference>
<dbReference type="SUPFAM" id="SSF51905">
    <property type="entry name" value="FAD/NAD(P)-binding domain"/>
    <property type="match status" value="1"/>
</dbReference>
<evidence type="ECO:0000313" key="3">
    <source>
        <dbReference type="EMBL" id="KFH42319.1"/>
    </source>
</evidence>
<feature type="region of interest" description="Disordered" evidence="1">
    <location>
        <begin position="517"/>
        <end position="543"/>
    </location>
</feature>
<comment type="caution">
    <text evidence="3">The sequence shown here is derived from an EMBL/GenBank/DDBJ whole genome shotgun (WGS) entry which is preliminary data.</text>
</comment>
<dbReference type="Gene3D" id="3.50.50.60">
    <property type="entry name" value="FAD/NAD(P)-binding domain"/>
    <property type="match status" value="2"/>
</dbReference>
<feature type="domain" description="Amine oxidase" evidence="2">
    <location>
        <begin position="246"/>
        <end position="336"/>
    </location>
</feature>